<evidence type="ECO:0000313" key="4">
    <source>
        <dbReference type="EnsemblPlants" id="TraesCS5B02G252300.1.cds1"/>
    </source>
</evidence>
<feature type="signal peptide" evidence="2">
    <location>
        <begin position="1"/>
        <end position="22"/>
    </location>
</feature>
<dbReference type="Gramene" id="TraesCS5B03G0655900.1">
    <property type="protein sequence ID" value="TraesCS5B03G0655900.1.CDS1"/>
    <property type="gene ID" value="TraesCS5B03G0655900"/>
</dbReference>
<dbReference type="Gramene" id="TraesLAC5B03G02864070.1">
    <property type="protein sequence ID" value="TraesLAC5B03G02864070.1.CDS1"/>
    <property type="gene ID" value="TraesLAC5B03G02864070"/>
</dbReference>
<protein>
    <recommendedName>
        <fullName evidence="3">Prolamin-like domain-containing protein</fullName>
    </recommendedName>
</protein>
<dbReference type="Gramene" id="TraesNOR5B03G02937200.1">
    <property type="protein sequence ID" value="TraesNOR5B03G02937200.1.CDS1"/>
    <property type="gene ID" value="TraesNOR5B03G02937200"/>
</dbReference>
<dbReference type="OrthoDB" id="709836at2759"/>
<feature type="domain" description="Prolamin-like" evidence="3">
    <location>
        <begin position="41"/>
        <end position="82"/>
    </location>
</feature>
<evidence type="ECO:0000256" key="1">
    <source>
        <dbReference type="ARBA" id="ARBA00022729"/>
    </source>
</evidence>
<dbReference type="Pfam" id="PF05617">
    <property type="entry name" value="Prolamin_like"/>
    <property type="match status" value="1"/>
</dbReference>
<dbReference type="Gramene" id="TraesRN5B0100662400.1">
    <property type="protein sequence ID" value="TraesRN5B0100662400.1"/>
    <property type="gene ID" value="TraesRN5B0100662400"/>
</dbReference>
<dbReference type="Gramene" id="TraesCLE_scaffold_005503_01G000300.1">
    <property type="protein sequence ID" value="TraesCLE_scaffold_005503_01G000300.1"/>
    <property type="gene ID" value="TraesCLE_scaffold_005503_01G000300"/>
</dbReference>
<reference evidence="4" key="2">
    <citation type="submission" date="2018-10" db="UniProtKB">
        <authorList>
            <consortium name="EnsemblPlants"/>
        </authorList>
    </citation>
    <scope>IDENTIFICATION</scope>
</reference>
<dbReference type="Gramene" id="TraesJAG5B03G02907850.1">
    <property type="protein sequence ID" value="TraesJAG5B03G02907850.1.CDS1"/>
    <property type="gene ID" value="TraesJAG5B03G02907850"/>
</dbReference>
<keyword evidence="1 2" id="KW-0732">Signal</keyword>
<dbReference type="Gramene" id="TraesARI7B03G04230890.1">
    <property type="protein sequence ID" value="TraesARI7B03G04230890.1.CDS1"/>
    <property type="gene ID" value="TraesARI7B03G04230890"/>
</dbReference>
<keyword evidence="5" id="KW-1185">Reference proteome</keyword>
<evidence type="ECO:0000259" key="3">
    <source>
        <dbReference type="Pfam" id="PF05617"/>
    </source>
</evidence>
<dbReference type="Proteomes" id="UP000019116">
    <property type="component" value="Chromosome 5B"/>
</dbReference>
<organism evidence="4">
    <name type="scientific">Triticum aestivum</name>
    <name type="common">Wheat</name>
    <dbReference type="NCBI Taxonomy" id="4565"/>
    <lineage>
        <taxon>Eukaryota</taxon>
        <taxon>Viridiplantae</taxon>
        <taxon>Streptophyta</taxon>
        <taxon>Embryophyta</taxon>
        <taxon>Tracheophyta</taxon>
        <taxon>Spermatophyta</taxon>
        <taxon>Magnoliopsida</taxon>
        <taxon>Liliopsida</taxon>
        <taxon>Poales</taxon>
        <taxon>Poaceae</taxon>
        <taxon>BOP clade</taxon>
        <taxon>Pooideae</taxon>
        <taxon>Triticodae</taxon>
        <taxon>Triticeae</taxon>
        <taxon>Triticinae</taxon>
        <taxon>Triticum</taxon>
    </lineage>
</organism>
<dbReference type="Gramene" id="TraesJUL5B03G02931570.1">
    <property type="protein sequence ID" value="TraesJUL5B03G02931570.1.CDS1"/>
    <property type="gene ID" value="TraesJUL5B03G02931570"/>
</dbReference>
<dbReference type="Gramene" id="TraesSTA5B03G02901930.1">
    <property type="protein sequence ID" value="TraesSTA5B03G02901930.1.CDS1"/>
    <property type="gene ID" value="TraesSTA5B03G02901930"/>
</dbReference>
<evidence type="ECO:0000313" key="5">
    <source>
        <dbReference type="Proteomes" id="UP000019116"/>
    </source>
</evidence>
<dbReference type="InterPro" id="IPR008502">
    <property type="entry name" value="Prolamin-like"/>
</dbReference>
<proteinExistence type="predicted"/>
<dbReference type="Gramene" id="TraesCS5B02G252300.1">
    <property type="protein sequence ID" value="TraesCS5B02G252300.1.cds1"/>
    <property type="gene ID" value="TraesCS5B02G252300"/>
</dbReference>
<sequence>MARASGWLFSLFMCLVLAVASSVTVVYPQPWPVPAPKQKADCYKSVTETPRKCAAQVLQALLYGDVHITKDCCEALRRVGEETCSICHMCRSIG</sequence>
<dbReference type="Gramene" id="TraesSYM7B03G04110230.1">
    <property type="protein sequence ID" value="TraesSYM7B03G04110230.1.CDS1"/>
    <property type="gene ID" value="TraesSYM7B03G04110230"/>
</dbReference>
<dbReference type="Gramene" id="TraesCAD_scaffold_015352_01G000200.1">
    <property type="protein sequence ID" value="TraesCAD_scaffold_015352_01G000200.1"/>
    <property type="gene ID" value="TraesCAD_scaffold_015352_01G000200"/>
</dbReference>
<name>A0A3B6LNT2_WHEAT</name>
<dbReference type="EnsemblPlants" id="TraesCS5B02G252300.1">
    <property type="protein sequence ID" value="TraesCS5B02G252300.1.cds1"/>
    <property type="gene ID" value="TraesCS5B02G252300"/>
</dbReference>
<reference evidence="4" key="1">
    <citation type="submission" date="2018-08" db="EMBL/GenBank/DDBJ databases">
        <authorList>
            <person name="Rossello M."/>
        </authorList>
    </citation>
    <scope>NUCLEOTIDE SEQUENCE [LARGE SCALE GENOMIC DNA]</scope>
    <source>
        <strain evidence="4">cv. Chinese Spring</strain>
    </source>
</reference>
<evidence type="ECO:0000256" key="2">
    <source>
        <dbReference type="SAM" id="SignalP"/>
    </source>
</evidence>
<feature type="chain" id="PRO_5043177151" description="Prolamin-like domain-containing protein" evidence="2">
    <location>
        <begin position="23"/>
        <end position="94"/>
    </location>
</feature>
<dbReference type="Gramene" id="TraesWEE_scaffold_007510_01G000300.1">
    <property type="protein sequence ID" value="TraesWEE_scaffold_007510_01G000300.1"/>
    <property type="gene ID" value="TraesWEE_scaffold_007510_01G000300"/>
</dbReference>
<dbReference type="Gramene" id="TraesLDM5B03G02912790.1">
    <property type="protein sequence ID" value="TraesLDM5B03G02912790.1.CDS1"/>
    <property type="gene ID" value="TraesLDM5B03G02912790"/>
</dbReference>
<dbReference type="AlphaFoldDB" id="A0A3B6LNT2"/>
<dbReference type="Gramene" id="TraesROB_scaffold_004192_01G000300.1">
    <property type="protein sequence ID" value="TraesROB_scaffold_004192_01G000300.1"/>
    <property type="gene ID" value="TraesROB_scaffold_004192_01G000300"/>
</dbReference>
<dbReference type="Gramene" id="TraesMAC5B03G02909800.1">
    <property type="protein sequence ID" value="TraesMAC5B03G02909800.1.CDS1"/>
    <property type="gene ID" value="TraesMAC5B03G02909800"/>
</dbReference>
<accession>A0A3B6LNT2</accession>